<dbReference type="RefSeq" id="XP_058308713.1">
    <property type="nucleotide sequence ID" value="XM_058452175.1"/>
</dbReference>
<dbReference type="Proteomes" id="UP001150904">
    <property type="component" value="Unassembled WGS sequence"/>
</dbReference>
<dbReference type="EMBL" id="JAPQKR010000012">
    <property type="protein sequence ID" value="KAJ5204234.1"/>
    <property type="molecule type" value="Genomic_DNA"/>
</dbReference>
<reference evidence="2" key="2">
    <citation type="journal article" date="2023" name="IMA Fungus">
        <title>Comparative genomic study of the Penicillium genus elucidates a diverse pangenome and 15 lateral gene transfer events.</title>
        <authorList>
            <person name="Petersen C."/>
            <person name="Sorensen T."/>
            <person name="Nielsen M.R."/>
            <person name="Sondergaard T.E."/>
            <person name="Sorensen J.L."/>
            <person name="Fitzpatrick D.A."/>
            <person name="Frisvad J.C."/>
            <person name="Nielsen K.L."/>
        </authorList>
    </citation>
    <scope>NUCLEOTIDE SEQUENCE</scope>
    <source>
        <strain evidence="2">IBT 15544</strain>
    </source>
</reference>
<proteinExistence type="predicted"/>
<name>A0A9W9MN05_9EURO</name>
<reference evidence="2" key="1">
    <citation type="submission" date="2022-12" db="EMBL/GenBank/DDBJ databases">
        <authorList>
            <person name="Petersen C."/>
        </authorList>
    </citation>
    <scope>NUCLEOTIDE SEQUENCE</scope>
    <source>
        <strain evidence="2">IBT 15544</strain>
    </source>
</reference>
<evidence type="ECO:0000256" key="1">
    <source>
        <dbReference type="SAM" id="MobiDB-lite"/>
    </source>
</evidence>
<evidence type="ECO:0000313" key="2">
    <source>
        <dbReference type="EMBL" id="KAJ5204234.1"/>
    </source>
</evidence>
<comment type="caution">
    <text evidence="2">The sequence shown here is derived from an EMBL/GenBank/DDBJ whole genome shotgun (WGS) entry which is preliminary data.</text>
</comment>
<evidence type="ECO:0000313" key="3">
    <source>
        <dbReference type="Proteomes" id="UP001150904"/>
    </source>
</evidence>
<feature type="compositionally biased region" description="Polar residues" evidence="1">
    <location>
        <begin position="14"/>
        <end position="25"/>
    </location>
</feature>
<dbReference type="AlphaFoldDB" id="A0A9W9MN05"/>
<protein>
    <submittedName>
        <fullName evidence="2">Uncharacterized protein</fullName>
    </submittedName>
</protein>
<keyword evidence="3" id="KW-1185">Reference proteome</keyword>
<accession>A0A9W9MN05</accession>
<dbReference type="GeneID" id="83179476"/>
<dbReference type="OrthoDB" id="2143914at2759"/>
<feature type="region of interest" description="Disordered" evidence="1">
    <location>
        <begin position="1"/>
        <end position="41"/>
    </location>
</feature>
<gene>
    <name evidence="2" type="ORF">N7498_005113</name>
</gene>
<sequence>MDVVSSDAPRPSYWSDSSESSTALWSQEDSRSSDSKSSITGSNVKFSVTWQRGKLMSVVKHMVDAAMAECGDLATEQDQVTLTLQLKVETA</sequence>
<organism evidence="2 3">
    <name type="scientific">Penicillium cinerascens</name>
    <dbReference type="NCBI Taxonomy" id="70096"/>
    <lineage>
        <taxon>Eukaryota</taxon>
        <taxon>Fungi</taxon>
        <taxon>Dikarya</taxon>
        <taxon>Ascomycota</taxon>
        <taxon>Pezizomycotina</taxon>
        <taxon>Eurotiomycetes</taxon>
        <taxon>Eurotiomycetidae</taxon>
        <taxon>Eurotiales</taxon>
        <taxon>Aspergillaceae</taxon>
        <taxon>Penicillium</taxon>
    </lineage>
</organism>